<dbReference type="EC" id="2.1.3.-" evidence="4"/>
<dbReference type="InterPro" id="IPR051338">
    <property type="entry name" value="NodU/CmcH_Carbamoyltrnsfr"/>
</dbReference>
<dbReference type="EMBL" id="CBXV010000004">
    <property type="protein sequence ID" value="CDM65094.1"/>
    <property type="molecule type" value="Genomic_DNA"/>
</dbReference>
<dbReference type="OrthoDB" id="9780777at2"/>
<sequence length="570" mass="65414">MYILGLTTLGDAAATIIRDGELIAAVEEERFSRIKHHSGFPFQSIQYCLREAGISLADVEHVALYWKPWVLWHKAMQALKSAAISRDMFKARVDRGIKQVSESYLGMFTYPRRLRKRFGPSHFRFHYLEHHLCHAASAFFVSPFEKAAILTMDGTGEDTTTLFSIGKGLEIKPLKRIKLPHSLGQFYSAVTNFLGFDMFAGDEWKVMGLAAYGEPEYYDFFSKRVLSLNGHHDFQVNIRVLDHHLAKHYQFSEEIVRELGPPRRPGEEITERHQNIAASAQRILEDTVLRLLQWLYEKTREENLCLAGGVAFNSVMNGRIINESPFKRVFIQPAAGDAGCSLGAAYYVYHQLLRRPRSFVMEHAYYGPSFSNEECAEALRNAGIEFEILPDEELLPRVARMIAEGAVVGWFQGRMEFGPRALGNRSFLADPRRADMRELLNKKVKLREWFRPLAPSMLEEISHKIFGKAHYDPFMITVLSVTEEYRSRIPAVVHIDGTARPQTVRRHINPRYWRLINEFGKITGVPVLLNTSFNIQEPIVCRPEDAIRTFQSANFDALVLENNLVLRYKE</sequence>
<dbReference type="Proteomes" id="UP000031518">
    <property type="component" value="Unassembled WGS sequence"/>
</dbReference>
<protein>
    <submittedName>
        <fullName evidence="4">Predicted carbamoyl transferase, NodU family</fullName>
        <ecNumber evidence="4">2.1.3.-</ecNumber>
    </submittedName>
</protein>
<reference evidence="4 5" key="2">
    <citation type="submission" date="2015-01" db="EMBL/GenBank/DDBJ databases">
        <title>Complete genome sequence of Pyrinomonas methylaliphatogenes type strain K22T.</title>
        <authorList>
            <person name="Lee K.C.Y."/>
            <person name="Power J.F."/>
            <person name="Dunfield P.F."/>
            <person name="Morgan X.C."/>
            <person name="Huttenhower C."/>
            <person name="Stott M.B."/>
        </authorList>
    </citation>
    <scope>NUCLEOTIDE SEQUENCE [LARGE SCALE GENOMIC DNA]</scope>
    <source>
        <strain evidence="4 5">K22</strain>
    </source>
</reference>
<dbReference type="InterPro" id="IPR043129">
    <property type="entry name" value="ATPase_NBD"/>
</dbReference>
<evidence type="ECO:0000259" key="3">
    <source>
        <dbReference type="Pfam" id="PF16861"/>
    </source>
</evidence>
<dbReference type="PANTHER" id="PTHR34847:SF1">
    <property type="entry name" value="NODULATION PROTEIN U"/>
    <property type="match status" value="1"/>
</dbReference>
<dbReference type="InterPro" id="IPR038152">
    <property type="entry name" value="Carbam_trans_C_sf"/>
</dbReference>
<evidence type="ECO:0000313" key="5">
    <source>
        <dbReference type="Proteomes" id="UP000031518"/>
    </source>
</evidence>
<dbReference type="RefSeq" id="WP_041975147.1">
    <property type="nucleotide sequence ID" value="NZ_CBXV010000004.1"/>
</dbReference>
<dbReference type="SUPFAM" id="SSF53067">
    <property type="entry name" value="Actin-like ATPase domain"/>
    <property type="match status" value="1"/>
</dbReference>
<proteinExistence type="inferred from homology"/>
<comment type="similarity">
    <text evidence="1">Belongs to the NodU/CmcH family.</text>
</comment>
<dbReference type="InterPro" id="IPR031730">
    <property type="entry name" value="Carbam_trans_C"/>
</dbReference>
<keyword evidence="4" id="KW-0808">Transferase</keyword>
<dbReference type="GO" id="GO:0016740">
    <property type="term" value="F:transferase activity"/>
    <property type="evidence" value="ECO:0007669"/>
    <property type="project" value="UniProtKB-KW"/>
</dbReference>
<dbReference type="AlphaFoldDB" id="A0A0B6WXV0"/>
<keyword evidence="5" id="KW-1185">Reference proteome</keyword>
<organism evidence="4 5">
    <name type="scientific">Pyrinomonas methylaliphatogenes</name>
    <dbReference type="NCBI Taxonomy" id="454194"/>
    <lineage>
        <taxon>Bacteria</taxon>
        <taxon>Pseudomonadati</taxon>
        <taxon>Acidobacteriota</taxon>
        <taxon>Blastocatellia</taxon>
        <taxon>Blastocatellales</taxon>
        <taxon>Pyrinomonadaceae</taxon>
        <taxon>Pyrinomonas</taxon>
    </lineage>
</organism>
<name>A0A0B6WXV0_9BACT</name>
<dbReference type="Pfam" id="PF02543">
    <property type="entry name" value="Carbam_trans_N"/>
    <property type="match status" value="1"/>
</dbReference>
<evidence type="ECO:0000313" key="4">
    <source>
        <dbReference type="EMBL" id="CDM65094.1"/>
    </source>
</evidence>
<dbReference type="CDD" id="cd24098">
    <property type="entry name" value="ASKHA_NBD_TobZ_N"/>
    <property type="match status" value="1"/>
</dbReference>
<feature type="domain" description="Carbamoyltransferase C-terminal" evidence="3">
    <location>
        <begin position="399"/>
        <end position="565"/>
    </location>
</feature>
<feature type="domain" description="Carbamoyltransferase" evidence="2">
    <location>
        <begin position="3"/>
        <end position="345"/>
    </location>
</feature>
<evidence type="ECO:0000256" key="1">
    <source>
        <dbReference type="ARBA" id="ARBA00006129"/>
    </source>
</evidence>
<reference evidence="4 5" key="1">
    <citation type="submission" date="2013-12" db="EMBL/GenBank/DDBJ databases">
        <authorList>
            <person name="Stott M."/>
        </authorList>
    </citation>
    <scope>NUCLEOTIDE SEQUENCE [LARGE SCALE GENOMIC DNA]</scope>
    <source>
        <strain evidence="4 5">K22</strain>
    </source>
</reference>
<dbReference type="Gene3D" id="3.30.420.40">
    <property type="match status" value="2"/>
</dbReference>
<dbReference type="Pfam" id="PF16861">
    <property type="entry name" value="Carbam_trans_C"/>
    <property type="match status" value="1"/>
</dbReference>
<gene>
    <name evidence="4" type="ORF">PYK22_01092</name>
</gene>
<dbReference type="PANTHER" id="PTHR34847">
    <property type="entry name" value="NODULATION PROTEIN U"/>
    <property type="match status" value="1"/>
</dbReference>
<accession>A0A0B6WXV0</accession>
<dbReference type="Gene3D" id="3.90.870.20">
    <property type="entry name" value="Carbamoyltransferase, C-terminal domain"/>
    <property type="match status" value="1"/>
</dbReference>
<evidence type="ECO:0000259" key="2">
    <source>
        <dbReference type="Pfam" id="PF02543"/>
    </source>
</evidence>
<dbReference type="STRING" id="454194.PYK22_01092"/>
<dbReference type="InterPro" id="IPR003696">
    <property type="entry name" value="Carbtransf_dom"/>
</dbReference>